<dbReference type="AlphaFoldDB" id="A0A5E4N491"/>
<evidence type="ECO:0000313" key="2">
    <source>
        <dbReference type="Proteomes" id="UP000325440"/>
    </source>
</evidence>
<dbReference type="EMBL" id="CABPRJ010001500">
    <property type="protein sequence ID" value="VVC38800.1"/>
    <property type="molecule type" value="Genomic_DNA"/>
</dbReference>
<sequence length="165" mass="17946">MTVNDSTPFMNKPTVLNVTDNRCETTMDINTATEFNSNDPEPNSTVIVVTSNSNPTGMDFTTNITNLTFNDTTFVTYKSESNSTVSGSTIALQQSNSTTADNVLTHEPKLNCMINYSTNTTQQLNSVNNSSVNSMNLSANAEFKPDVINSTRTNTSIVVDEYTGL</sequence>
<keyword evidence="2" id="KW-1185">Reference proteome</keyword>
<evidence type="ECO:0000313" key="1">
    <source>
        <dbReference type="EMBL" id="VVC38800.1"/>
    </source>
</evidence>
<organism evidence="1 2">
    <name type="scientific">Cinara cedri</name>
    <dbReference type="NCBI Taxonomy" id="506608"/>
    <lineage>
        <taxon>Eukaryota</taxon>
        <taxon>Metazoa</taxon>
        <taxon>Ecdysozoa</taxon>
        <taxon>Arthropoda</taxon>
        <taxon>Hexapoda</taxon>
        <taxon>Insecta</taxon>
        <taxon>Pterygota</taxon>
        <taxon>Neoptera</taxon>
        <taxon>Paraneoptera</taxon>
        <taxon>Hemiptera</taxon>
        <taxon>Sternorrhyncha</taxon>
        <taxon>Aphidomorpha</taxon>
        <taxon>Aphidoidea</taxon>
        <taxon>Aphididae</taxon>
        <taxon>Lachninae</taxon>
        <taxon>Cinara</taxon>
    </lineage>
</organism>
<reference evidence="1 2" key="1">
    <citation type="submission" date="2019-08" db="EMBL/GenBank/DDBJ databases">
        <authorList>
            <person name="Alioto T."/>
            <person name="Alioto T."/>
            <person name="Gomez Garrido J."/>
        </authorList>
    </citation>
    <scope>NUCLEOTIDE SEQUENCE [LARGE SCALE GENOMIC DNA]</scope>
</reference>
<gene>
    <name evidence="1" type="ORF">CINCED_3A003078</name>
</gene>
<accession>A0A5E4N491</accession>
<dbReference type="Proteomes" id="UP000325440">
    <property type="component" value="Unassembled WGS sequence"/>
</dbReference>
<name>A0A5E4N491_9HEMI</name>
<proteinExistence type="predicted"/>
<protein>
    <submittedName>
        <fullName evidence="1">Uncharacterized protein</fullName>
    </submittedName>
</protein>